<proteinExistence type="predicted"/>
<dbReference type="EMBL" id="OY726394">
    <property type="protein sequence ID" value="CAJ1497729.1"/>
    <property type="molecule type" value="Genomic_DNA"/>
</dbReference>
<accession>A0ABN9MZ41</accession>
<dbReference type="RefSeq" id="WP_308476773.1">
    <property type="nucleotide sequence ID" value="NZ_OY726394.1"/>
</dbReference>
<evidence type="ECO:0000313" key="2">
    <source>
        <dbReference type="Proteomes" id="UP001190336"/>
    </source>
</evidence>
<dbReference type="Proteomes" id="UP001190336">
    <property type="component" value="Chromosome"/>
</dbReference>
<dbReference type="InterPro" id="IPR027417">
    <property type="entry name" value="P-loop_NTPase"/>
</dbReference>
<dbReference type="SUPFAM" id="SSF52540">
    <property type="entry name" value="P-loop containing nucleoside triphosphate hydrolases"/>
    <property type="match status" value="1"/>
</dbReference>
<reference evidence="1 2" key="1">
    <citation type="submission" date="2023-08" db="EMBL/GenBank/DDBJ databases">
        <authorList>
            <person name="Folkvardsen B D."/>
            <person name="Norman A."/>
        </authorList>
    </citation>
    <scope>NUCLEOTIDE SEQUENCE [LARGE SCALE GENOMIC DNA]</scope>
    <source>
        <strain evidence="1 2">Mu0083</strain>
    </source>
</reference>
<protein>
    <recommendedName>
        <fullName evidence="3">ATP-binding protein</fullName>
    </recommendedName>
</protein>
<evidence type="ECO:0000313" key="1">
    <source>
        <dbReference type="EMBL" id="CAJ1497729.1"/>
    </source>
</evidence>
<keyword evidence="2" id="KW-1185">Reference proteome</keyword>
<organism evidence="1 2">
    <name type="scientific">[Mycobacterium] kokjensenii</name>
    <dbReference type="NCBI Taxonomy" id="3064287"/>
    <lineage>
        <taxon>Bacteria</taxon>
        <taxon>Bacillati</taxon>
        <taxon>Actinomycetota</taxon>
        <taxon>Actinomycetes</taxon>
        <taxon>Mycobacteriales</taxon>
        <taxon>Mycobacteriaceae</taxon>
        <taxon>Mycolicibacter</taxon>
    </lineage>
</organism>
<evidence type="ECO:0008006" key="3">
    <source>
        <dbReference type="Google" id="ProtNLM"/>
    </source>
</evidence>
<gene>
    <name evidence="1" type="ORF">MU0083_001749</name>
</gene>
<sequence>MTGTKIISVSLAELNQDKRKKLEKLASEKGYTLEAVVDRAFFADRLRQNGEWREKLLGLPGGPFSLSKYSIRGDIKARNFDLIGRADELEDINNSPDDLLLYGVPGVGKSALLESVPGLYFVDGNPSVERLMDDILATQPGILVIDDTLRRTDALENLQLIRRQESLAFRIVAVCWPHQLEELKVHIPAAAEMQILPLIRQDIGAVVRNAGISRESIIARILDQAQGRPAWAARLTDLLKDDVEWRQVHTGEAIRGEVSQYLTRSGLSKEAKDVLAAIAVLGSLAESEISTLAGQLGVARLTVVHLIDDLAVGGLLDVRQQWTQHGSQENVYGVAPQILATSIVIDAFFGSGPAMLPVAELFESWPAKRTSIAVHCISAALLGEQGAYPLARFFFNALVEQGAIGVDSDVYRYYLHLGAEETQEILQRSIGEFSEIAPNESDYQRKATLERLAIFVADAIRDTHNVAVVGSFLDFAAAIDKPPLVQLFLSNIINGIRNAHIPDGSINLGPLFRIWDAAVAWFAASSSSHKTDTLTMLVNELLRPAFEANSLSPEDNRLLRLISVVLPPESMRQFRDKVWTSFISLVTEPGHDELSALTSLFKPWVQIARGFNPVFGKEISADQISEAKIVAADMADYIIAHSDDFPGLRASVRKHSDAIDREFPEPDPLVAAVFFVSEEEDWHERRERFENTLREQVRQGMTQPLEFFSRLAALRPHMNDWDQPLTNPLHTIFRLVADVDTDFLPLLLFAKDNGMFPEAGPLVAPTLNQSDIDETALSALLDDGDTRPHVVQYVLTTALAERYLGQIADQLTPEDVANVVVPAPVADRLLRHTDSGVRASAAATILVSTDGELGSNLPGDTVALVVDALKDLTLPIPIHGRDSTYFFDRLIACAPDIYEHLLAKAITTTPGENLHKALRPFEHTAPMLTADAKTRLLVKCEPGTRERNHVLAVLRGNDTDWLESLLDADLINTDQVESTFNRPGAPAPIEALARILVPRGADPLTIAAKVELGTHWGEDHERLEGYVDRMRGLAQSSEPPIAAVGKAGLEHYLPRVEAARLRFRESQVRGR</sequence>
<name>A0ABN9MZ41_9MYCO</name>